<keyword evidence="5" id="KW-1185">Reference proteome</keyword>
<dbReference type="PANTHER" id="PTHR47032">
    <property type="entry name" value="UDP-D-XYLOSE:L-FUCOSE ALPHA-1,3-D-XYLOSYLTRANSFERASE-RELATED"/>
    <property type="match status" value="1"/>
</dbReference>
<dbReference type="AlphaFoldDB" id="T1F317"/>
<proteinExistence type="predicted"/>
<dbReference type="CTD" id="20203216"/>
<sequence length="245" mass="28424">MPDKNRLIFMLWNKKFRKYLLAIFLIVVLYMLVRWPRDEEVQHFHRKIDGLIPEIAKLSKIVEQPNGTPLKFIILALTDRAFVDMTLNLYLSSFKRFNISNYLFVGAGLEACHLVSLDINCVHYTDDPDSRVANSFGTKSFIHKINIRTGMILDALLAGYTVLHTDLDVIFLKIREEIELQKAKVSIKESLPQKSLQENDMAILWDYQSYNAGFLAVKPTNFSITVYRESQYRTNVSSCWIIKPL</sequence>
<protein>
    <recommendedName>
        <fullName evidence="2">Nucleotide-diphospho-sugar transferase domain-containing protein</fullName>
    </recommendedName>
</protein>
<dbReference type="InterPro" id="IPR005069">
    <property type="entry name" value="Nucl-diP-sugar_transferase"/>
</dbReference>
<dbReference type="RefSeq" id="XP_009014505.1">
    <property type="nucleotide sequence ID" value="XM_009016257.1"/>
</dbReference>
<dbReference type="GO" id="GO:0005794">
    <property type="term" value="C:Golgi apparatus"/>
    <property type="evidence" value="ECO:0000318"/>
    <property type="project" value="GO_Central"/>
</dbReference>
<dbReference type="GeneID" id="20203216"/>
<dbReference type="KEGG" id="hro:HELRODRAFT_170428"/>
<feature type="transmembrane region" description="Helical" evidence="1">
    <location>
        <begin position="20"/>
        <end position="37"/>
    </location>
</feature>
<dbReference type="EMBL" id="KB096222">
    <property type="protein sequence ID" value="ESO07127.1"/>
    <property type="molecule type" value="Genomic_DNA"/>
</dbReference>
<dbReference type="PANTHER" id="PTHR47032:SF1">
    <property type="entry name" value="UDP-D-XYLOSE:L-FUCOSE ALPHA-1,3-D-XYLOSYLTRANSFERASE-RELATED"/>
    <property type="match status" value="1"/>
</dbReference>
<dbReference type="OrthoDB" id="1712432at2759"/>
<dbReference type="Proteomes" id="UP000015101">
    <property type="component" value="Unassembled WGS sequence"/>
</dbReference>
<evidence type="ECO:0000313" key="5">
    <source>
        <dbReference type="Proteomes" id="UP000015101"/>
    </source>
</evidence>
<dbReference type="Pfam" id="PF03407">
    <property type="entry name" value="Nucleotid_trans"/>
    <property type="match status" value="1"/>
</dbReference>
<keyword evidence="1" id="KW-0812">Transmembrane</keyword>
<dbReference type="InterPro" id="IPR052636">
    <property type="entry name" value="UDP-D-xylose:L-fucose_XylT"/>
</dbReference>
<dbReference type="HOGENOM" id="CLU_1134613_0_0_1"/>
<evidence type="ECO:0000256" key="1">
    <source>
        <dbReference type="SAM" id="Phobius"/>
    </source>
</evidence>
<evidence type="ECO:0000313" key="3">
    <source>
        <dbReference type="EMBL" id="ESO07127.1"/>
    </source>
</evidence>
<dbReference type="EMBL" id="AMQM01003549">
    <property type="status" value="NOT_ANNOTATED_CDS"/>
    <property type="molecule type" value="Genomic_DNA"/>
</dbReference>
<gene>
    <name evidence="4" type="primary">20203216</name>
    <name evidence="3" type="ORF">HELRODRAFT_170428</name>
</gene>
<reference evidence="4" key="3">
    <citation type="submission" date="2015-06" db="UniProtKB">
        <authorList>
            <consortium name="EnsemblMetazoa"/>
        </authorList>
    </citation>
    <scope>IDENTIFICATION</scope>
</reference>
<dbReference type="InParanoid" id="T1F317"/>
<organism evidence="4 5">
    <name type="scientific">Helobdella robusta</name>
    <name type="common">Californian leech</name>
    <dbReference type="NCBI Taxonomy" id="6412"/>
    <lineage>
        <taxon>Eukaryota</taxon>
        <taxon>Metazoa</taxon>
        <taxon>Spiralia</taxon>
        <taxon>Lophotrochozoa</taxon>
        <taxon>Annelida</taxon>
        <taxon>Clitellata</taxon>
        <taxon>Hirudinea</taxon>
        <taxon>Rhynchobdellida</taxon>
        <taxon>Glossiphoniidae</taxon>
        <taxon>Helobdella</taxon>
    </lineage>
</organism>
<evidence type="ECO:0000313" key="4">
    <source>
        <dbReference type="EnsemblMetazoa" id="HelroP170428"/>
    </source>
</evidence>
<reference evidence="3 5" key="2">
    <citation type="journal article" date="2013" name="Nature">
        <title>Insights into bilaterian evolution from three spiralian genomes.</title>
        <authorList>
            <person name="Simakov O."/>
            <person name="Marletaz F."/>
            <person name="Cho S.J."/>
            <person name="Edsinger-Gonzales E."/>
            <person name="Havlak P."/>
            <person name="Hellsten U."/>
            <person name="Kuo D.H."/>
            <person name="Larsson T."/>
            <person name="Lv J."/>
            <person name="Arendt D."/>
            <person name="Savage R."/>
            <person name="Osoegawa K."/>
            <person name="de Jong P."/>
            <person name="Grimwood J."/>
            <person name="Chapman J.A."/>
            <person name="Shapiro H."/>
            <person name="Aerts A."/>
            <person name="Otillar R.P."/>
            <person name="Terry A.Y."/>
            <person name="Boore J.L."/>
            <person name="Grigoriev I.V."/>
            <person name="Lindberg D.R."/>
            <person name="Seaver E.C."/>
            <person name="Weisblat D.A."/>
            <person name="Putnam N.H."/>
            <person name="Rokhsar D.S."/>
        </authorList>
    </citation>
    <scope>NUCLEOTIDE SEQUENCE</scope>
</reference>
<dbReference type="EnsemblMetazoa" id="HelroT170428">
    <property type="protein sequence ID" value="HelroP170428"/>
    <property type="gene ID" value="HelroG170428"/>
</dbReference>
<dbReference type="GO" id="GO:0016757">
    <property type="term" value="F:glycosyltransferase activity"/>
    <property type="evidence" value="ECO:0000318"/>
    <property type="project" value="GO_Central"/>
</dbReference>
<accession>T1F317</accession>
<name>T1F317_HELRO</name>
<reference evidence="5" key="1">
    <citation type="submission" date="2012-12" db="EMBL/GenBank/DDBJ databases">
        <authorList>
            <person name="Hellsten U."/>
            <person name="Grimwood J."/>
            <person name="Chapman J.A."/>
            <person name="Shapiro H."/>
            <person name="Aerts A."/>
            <person name="Otillar R.P."/>
            <person name="Terry A.Y."/>
            <person name="Boore J.L."/>
            <person name="Simakov O."/>
            <person name="Marletaz F."/>
            <person name="Cho S.-J."/>
            <person name="Edsinger-Gonzales E."/>
            <person name="Havlak P."/>
            <person name="Kuo D.-H."/>
            <person name="Larsson T."/>
            <person name="Lv J."/>
            <person name="Arendt D."/>
            <person name="Savage R."/>
            <person name="Osoegawa K."/>
            <person name="de Jong P."/>
            <person name="Lindberg D.R."/>
            <person name="Seaver E.C."/>
            <person name="Weisblat D.A."/>
            <person name="Putnam N.H."/>
            <person name="Grigoriev I.V."/>
            <person name="Rokhsar D.S."/>
        </authorList>
    </citation>
    <scope>NUCLEOTIDE SEQUENCE</scope>
</reference>
<feature type="domain" description="Nucleotide-diphospho-sugar transferase" evidence="2">
    <location>
        <begin position="110"/>
        <end position="231"/>
    </location>
</feature>
<keyword evidence="1" id="KW-0472">Membrane</keyword>
<evidence type="ECO:0000259" key="2">
    <source>
        <dbReference type="Pfam" id="PF03407"/>
    </source>
</evidence>
<keyword evidence="1" id="KW-1133">Transmembrane helix</keyword>